<organism evidence="1 2">
    <name type="scientific">Splendidivirga corallicola</name>
    <dbReference type="NCBI Taxonomy" id="3051826"/>
    <lineage>
        <taxon>Bacteria</taxon>
        <taxon>Pseudomonadati</taxon>
        <taxon>Bacteroidota</taxon>
        <taxon>Cytophagia</taxon>
        <taxon>Cytophagales</taxon>
        <taxon>Splendidivirgaceae</taxon>
        <taxon>Splendidivirga</taxon>
    </lineage>
</organism>
<dbReference type="Proteomes" id="UP001172082">
    <property type="component" value="Unassembled WGS sequence"/>
</dbReference>
<dbReference type="Pfam" id="PF08922">
    <property type="entry name" value="DUF1905"/>
    <property type="match status" value="1"/>
</dbReference>
<proteinExistence type="predicted"/>
<protein>
    <submittedName>
        <fullName evidence="1">YdeI/OmpD-associated family protein</fullName>
    </submittedName>
</protein>
<accession>A0ABT8KIV1</accession>
<dbReference type="RefSeq" id="WP_346750672.1">
    <property type="nucleotide sequence ID" value="NZ_JAUJEA010000001.1"/>
</dbReference>
<dbReference type="Gene3D" id="2.40.30.100">
    <property type="entry name" value="AF2212/PG0164-like"/>
    <property type="match status" value="1"/>
</dbReference>
<comment type="caution">
    <text evidence="1">The sequence shown here is derived from an EMBL/GenBank/DDBJ whole genome shotgun (WGS) entry which is preliminary data.</text>
</comment>
<evidence type="ECO:0000313" key="1">
    <source>
        <dbReference type="EMBL" id="MDN5200650.1"/>
    </source>
</evidence>
<reference evidence="1" key="1">
    <citation type="submission" date="2023-06" db="EMBL/GenBank/DDBJ databases">
        <title>Genomic of Parafulvivirga corallium.</title>
        <authorList>
            <person name="Wang G."/>
        </authorList>
    </citation>
    <scope>NUCLEOTIDE SEQUENCE</scope>
    <source>
        <strain evidence="1">BMA10</strain>
    </source>
</reference>
<gene>
    <name evidence="1" type="ORF">QQ008_04735</name>
</gene>
<dbReference type="Pfam" id="PF13376">
    <property type="entry name" value="OmdA"/>
    <property type="match status" value="1"/>
</dbReference>
<evidence type="ECO:0000313" key="2">
    <source>
        <dbReference type="Proteomes" id="UP001172082"/>
    </source>
</evidence>
<keyword evidence="2" id="KW-1185">Reference proteome</keyword>
<dbReference type="InterPro" id="IPR015018">
    <property type="entry name" value="DUF1905"/>
</dbReference>
<dbReference type="SUPFAM" id="SSF141694">
    <property type="entry name" value="AF2212/PG0164-like"/>
    <property type="match status" value="1"/>
</dbReference>
<name>A0ABT8KIV1_9BACT</name>
<dbReference type="InterPro" id="IPR037079">
    <property type="entry name" value="AF2212/PG0164-like_sf"/>
</dbReference>
<sequence length="295" mass="33693">MSDQALLKKLHIKPGFQCLVLNAPKAYLDRLEGSMLQSEVKGAKDRYDFVQLFGRHRKELDKVLPEAIKAKKKDGSLWISYPKKSAKVDSDLSREVLWEQLSTYGFDAVSMISVDDVWSSMRFKFIGQQPTNKPTINKTQVFEAIIEKPDPGSDAACISIPFDVQDVYGTKGQVKVKATFDGYEYRGVIANMGTGSHIIILTKAVRKAIGKDHGDQIKVTLLKDTEERVITIPDYFQKLLDQDQKIKSFFNSLSYTNRKEYINWMEGAKKQETKDRRIWQSLEKLEKGIKNPFAK</sequence>
<dbReference type="EMBL" id="JAUJEA010000001">
    <property type="protein sequence ID" value="MDN5200650.1"/>
    <property type="molecule type" value="Genomic_DNA"/>
</dbReference>